<accession>A0A7C8ZZB3</accession>
<sequence>MTATIISAAASPYGRRKEVEEFENTKLGVKGLVDSGITRVPAFFHHPPDPLPESDQDEDPIPVIDLSGPESEVVDRVRDAAAKFGFFQVVNHGVPVSLLDRLVNAVRGFHELPEAEKKVHYRRDVSTGASFFSNVDLFVSKAASWRDTLQIRLGPTMANLAAIPSICR</sequence>
<evidence type="ECO:0000256" key="3">
    <source>
        <dbReference type="ARBA" id="ARBA00023004"/>
    </source>
</evidence>
<protein>
    <recommendedName>
        <fullName evidence="4">Non-haem dioxygenase N-terminal domain-containing protein</fullName>
    </recommendedName>
</protein>
<evidence type="ECO:0000256" key="1">
    <source>
        <dbReference type="ARBA" id="ARBA00022723"/>
    </source>
</evidence>
<keyword evidence="1" id="KW-0479">Metal-binding</keyword>
<evidence type="ECO:0000259" key="4">
    <source>
        <dbReference type="Pfam" id="PF14226"/>
    </source>
</evidence>
<keyword evidence="2" id="KW-0560">Oxidoreductase</keyword>
<dbReference type="InterPro" id="IPR026992">
    <property type="entry name" value="DIOX_N"/>
</dbReference>
<organism evidence="5">
    <name type="scientific">Opuntia streptacantha</name>
    <name type="common">Prickly pear cactus</name>
    <name type="synonym">Opuntia cardona</name>
    <dbReference type="NCBI Taxonomy" id="393608"/>
    <lineage>
        <taxon>Eukaryota</taxon>
        <taxon>Viridiplantae</taxon>
        <taxon>Streptophyta</taxon>
        <taxon>Embryophyta</taxon>
        <taxon>Tracheophyta</taxon>
        <taxon>Spermatophyta</taxon>
        <taxon>Magnoliopsida</taxon>
        <taxon>eudicotyledons</taxon>
        <taxon>Gunneridae</taxon>
        <taxon>Pentapetalae</taxon>
        <taxon>Caryophyllales</taxon>
        <taxon>Cactineae</taxon>
        <taxon>Cactaceae</taxon>
        <taxon>Opuntioideae</taxon>
        <taxon>Opuntia</taxon>
    </lineage>
</organism>
<dbReference type="EMBL" id="GISG01183046">
    <property type="protein sequence ID" value="MBA4654317.1"/>
    <property type="molecule type" value="Transcribed_RNA"/>
</dbReference>
<feature type="domain" description="Non-haem dioxygenase N-terminal" evidence="4">
    <location>
        <begin position="61"/>
        <end position="152"/>
    </location>
</feature>
<dbReference type="GO" id="GO:0016491">
    <property type="term" value="F:oxidoreductase activity"/>
    <property type="evidence" value="ECO:0007669"/>
    <property type="project" value="UniProtKB-KW"/>
</dbReference>
<reference evidence="5" key="2">
    <citation type="submission" date="2020-07" db="EMBL/GenBank/DDBJ databases">
        <authorList>
            <person name="Vera ALvarez R."/>
            <person name="Arias-Moreno D.M."/>
            <person name="Jimenez-Jacinto V."/>
            <person name="Jimenez-Bremont J.F."/>
            <person name="Swaminathan K."/>
            <person name="Moose S.P."/>
            <person name="Guerrero-Gonzalez M.L."/>
            <person name="Marino-Ramirez L."/>
            <person name="Landsman D."/>
            <person name="Rodriguez-Kessler M."/>
            <person name="Delgado-Sanchez P."/>
        </authorList>
    </citation>
    <scope>NUCLEOTIDE SEQUENCE</scope>
    <source>
        <tissue evidence="5">Cladode</tissue>
    </source>
</reference>
<dbReference type="Pfam" id="PF14226">
    <property type="entry name" value="DIOX_N"/>
    <property type="match status" value="1"/>
</dbReference>
<dbReference type="GO" id="GO:0046872">
    <property type="term" value="F:metal ion binding"/>
    <property type="evidence" value="ECO:0007669"/>
    <property type="project" value="UniProtKB-KW"/>
</dbReference>
<keyword evidence="3" id="KW-0408">Iron</keyword>
<dbReference type="PANTHER" id="PTHR10209:SF751">
    <property type="entry name" value="OS06G0255100 PROTEIN"/>
    <property type="match status" value="1"/>
</dbReference>
<dbReference type="SUPFAM" id="SSF51197">
    <property type="entry name" value="Clavaminate synthase-like"/>
    <property type="match status" value="1"/>
</dbReference>
<dbReference type="PANTHER" id="PTHR10209">
    <property type="entry name" value="OXIDOREDUCTASE, 2OG-FE II OXYGENASE FAMILY PROTEIN"/>
    <property type="match status" value="1"/>
</dbReference>
<evidence type="ECO:0000313" key="5">
    <source>
        <dbReference type="EMBL" id="MBA4654317.1"/>
    </source>
</evidence>
<reference evidence="5" key="1">
    <citation type="journal article" date="2013" name="J. Plant Res.">
        <title>Effect of fungi and light on seed germination of three Opuntia species from semiarid lands of central Mexico.</title>
        <authorList>
            <person name="Delgado-Sanchez P."/>
            <person name="Jimenez-Bremont J.F."/>
            <person name="Guerrero-Gonzalez Mde L."/>
            <person name="Flores J."/>
        </authorList>
    </citation>
    <scope>NUCLEOTIDE SEQUENCE</scope>
    <source>
        <tissue evidence="5">Cladode</tissue>
    </source>
</reference>
<dbReference type="Gene3D" id="2.60.120.330">
    <property type="entry name" value="B-lactam Antibiotic, Isopenicillin N Synthase, Chain"/>
    <property type="match status" value="1"/>
</dbReference>
<dbReference type="InterPro" id="IPR027443">
    <property type="entry name" value="IPNS-like_sf"/>
</dbReference>
<evidence type="ECO:0000256" key="2">
    <source>
        <dbReference type="ARBA" id="ARBA00023002"/>
    </source>
</evidence>
<dbReference type="AlphaFoldDB" id="A0A7C8ZZB3"/>
<proteinExistence type="predicted"/>
<name>A0A7C8ZZB3_OPUST</name>